<feature type="domain" description="Helicase ATP-binding" evidence="5">
    <location>
        <begin position="1"/>
        <end position="147"/>
    </location>
</feature>
<keyword evidence="2" id="KW-0378">Hydrolase</keyword>
<dbReference type="GO" id="GO:0016787">
    <property type="term" value="F:hydrolase activity"/>
    <property type="evidence" value="ECO:0007669"/>
    <property type="project" value="UniProtKB-KW"/>
</dbReference>
<evidence type="ECO:0000256" key="2">
    <source>
        <dbReference type="ARBA" id="ARBA00022801"/>
    </source>
</evidence>
<dbReference type="GO" id="GO:0005634">
    <property type="term" value="C:nucleus"/>
    <property type="evidence" value="ECO:0007669"/>
    <property type="project" value="TreeGrafter"/>
</dbReference>
<dbReference type="Proteomes" id="UP000649617">
    <property type="component" value="Unassembled WGS sequence"/>
</dbReference>
<evidence type="ECO:0000256" key="1">
    <source>
        <dbReference type="ARBA" id="ARBA00022741"/>
    </source>
</evidence>
<dbReference type="FunFam" id="3.40.50.300:FF:000083">
    <property type="entry name" value="ATP-dependent RNA helicase DOB1"/>
    <property type="match status" value="1"/>
</dbReference>
<evidence type="ECO:0000313" key="6">
    <source>
        <dbReference type="EMBL" id="CAE7670365.1"/>
    </source>
</evidence>
<dbReference type="OrthoDB" id="64767at2759"/>
<dbReference type="PANTHER" id="PTHR12131">
    <property type="entry name" value="ATP-DEPENDENT RNA AND DNA HELICASE"/>
    <property type="match status" value="1"/>
</dbReference>
<keyword evidence="1" id="KW-0547">Nucleotide-binding</keyword>
<dbReference type="GO" id="GO:0004386">
    <property type="term" value="F:helicase activity"/>
    <property type="evidence" value="ECO:0007669"/>
    <property type="project" value="UniProtKB-KW"/>
</dbReference>
<dbReference type="GO" id="GO:0003676">
    <property type="term" value="F:nucleic acid binding"/>
    <property type="evidence" value="ECO:0007669"/>
    <property type="project" value="InterPro"/>
</dbReference>
<dbReference type="PANTHER" id="PTHR12131:SF7">
    <property type="entry name" value="EXOSOME RNA HELICASE MTR4"/>
    <property type="match status" value="1"/>
</dbReference>
<dbReference type="InterPro" id="IPR050699">
    <property type="entry name" value="RNA-DNA_Helicase"/>
</dbReference>
<comment type="caution">
    <text evidence="6">The sequence shown here is derived from an EMBL/GenBank/DDBJ whole genome shotgun (WGS) entry which is preliminary data.</text>
</comment>
<name>A0A812W858_SYMPI</name>
<keyword evidence="7" id="KW-1185">Reference proteome</keyword>
<organism evidence="6 7">
    <name type="scientific">Symbiodinium pilosum</name>
    <name type="common">Dinoflagellate</name>
    <dbReference type="NCBI Taxonomy" id="2952"/>
    <lineage>
        <taxon>Eukaryota</taxon>
        <taxon>Sar</taxon>
        <taxon>Alveolata</taxon>
        <taxon>Dinophyceae</taxon>
        <taxon>Suessiales</taxon>
        <taxon>Symbiodiniaceae</taxon>
        <taxon>Symbiodinium</taxon>
    </lineage>
</organism>
<dbReference type="SUPFAM" id="SSF52540">
    <property type="entry name" value="P-loop containing nucleoside triphosphate hydrolases"/>
    <property type="match status" value="1"/>
</dbReference>
<evidence type="ECO:0000313" key="7">
    <source>
        <dbReference type="Proteomes" id="UP000649617"/>
    </source>
</evidence>
<keyword evidence="3" id="KW-0347">Helicase</keyword>
<dbReference type="Pfam" id="PF00270">
    <property type="entry name" value="DEAD"/>
    <property type="match status" value="1"/>
</dbReference>
<dbReference type="SMART" id="SM00487">
    <property type="entry name" value="DEXDc"/>
    <property type="match status" value="1"/>
</dbReference>
<accession>A0A812W858</accession>
<reference evidence="6" key="1">
    <citation type="submission" date="2021-02" db="EMBL/GenBank/DDBJ databases">
        <authorList>
            <person name="Dougan E. K."/>
            <person name="Rhodes N."/>
            <person name="Thang M."/>
            <person name="Chan C."/>
        </authorList>
    </citation>
    <scope>NUCLEOTIDE SEQUENCE</scope>
</reference>
<dbReference type="InterPro" id="IPR014001">
    <property type="entry name" value="Helicase_ATP-bd"/>
</dbReference>
<dbReference type="InterPro" id="IPR011545">
    <property type="entry name" value="DEAD/DEAH_box_helicase_dom"/>
</dbReference>
<protein>
    <submittedName>
        <fullName evidence="6">Mtrex protein</fullName>
    </submittedName>
</protein>
<dbReference type="AlphaFoldDB" id="A0A812W858"/>
<dbReference type="GO" id="GO:0000460">
    <property type="term" value="P:maturation of 5.8S rRNA"/>
    <property type="evidence" value="ECO:0007669"/>
    <property type="project" value="TreeGrafter"/>
</dbReference>
<proteinExistence type="predicted"/>
<dbReference type="InterPro" id="IPR027417">
    <property type="entry name" value="P-loop_NTPase"/>
</dbReference>
<sequence length="188" mass="21607">MVAAHTSAGKTVVAEYAIAMALRDKQRIIYTSPIKALSNQKYRDLQDEFKDVGLMTGDVTINPHASCMIMTTEILRSMLYRGSDVSREMAWVVFDEVHYMRDRDRGVVWEEAMILLPDSVRLVFLSATIPNAREFAEWICRIKHQPCHVIYTDKRPVPLQHYLFPSGGDGVYMVVDENHCPQFIRGFH</sequence>
<dbReference type="EMBL" id="CAJNIZ010043836">
    <property type="protein sequence ID" value="CAE7670365.1"/>
    <property type="molecule type" value="Genomic_DNA"/>
</dbReference>
<keyword evidence="4" id="KW-0067">ATP-binding</keyword>
<dbReference type="PROSITE" id="PS51192">
    <property type="entry name" value="HELICASE_ATP_BIND_1"/>
    <property type="match status" value="1"/>
</dbReference>
<evidence type="ECO:0000259" key="5">
    <source>
        <dbReference type="PROSITE" id="PS51192"/>
    </source>
</evidence>
<evidence type="ECO:0000256" key="4">
    <source>
        <dbReference type="ARBA" id="ARBA00022840"/>
    </source>
</evidence>
<dbReference type="GO" id="GO:0005524">
    <property type="term" value="F:ATP binding"/>
    <property type="evidence" value="ECO:0007669"/>
    <property type="project" value="UniProtKB-KW"/>
</dbReference>
<gene>
    <name evidence="6" type="primary">Mtrex</name>
    <name evidence="6" type="ORF">SPIL2461_LOCUS18472</name>
</gene>
<evidence type="ECO:0000256" key="3">
    <source>
        <dbReference type="ARBA" id="ARBA00022806"/>
    </source>
</evidence>
<dbReference type="Gene3D" id="3.40.50.300">
    <property type="entry name" value="P-loop containing nucleotide triphosphate hydrolases"/>
    <property type="match status" value="1"/>
</dbReference>